<protein>
    <submittedName>
        <fullName evidence="1">Uncharacterized protein</fullName>
    </submittedName>
</protein>
<name>A0A5B8IPE2_9VIRU</name>
<dbReference type="EMBL" id="MK250086">
    <property type="protein sequence ID" value="QDY52001.1"/>
    <property type="molecule type" value="Genomic_DNA"/>
</dbReference>
<evidence type="ECO:0000313" key="1">
    <source>
        <dbReference type="EMBL" id="QDY52001.1"/>
    </source>
</evidence>
<sequence length="251" mass="29450">MTTRFDFLSKNEHVIDSALSIIKYDDTGNIINSSVVNAPLSFSGDINNEDIKTRLYELLYRCLNFTSKFCGVDELTGEHFDDDKLNLYVLSYVHIYNKHHCAGNIMYHPKNEYILKWMDIMFLKEYDIIPLTNLYGKKINILRSSGDIDSDGYINEKDGLIWNKKNNDYMIRVSLENGMKEKCVILSKILKYNPELELEIFLLEKSYFKGSPDWVLETYDDWINGINKLKFGPKEIKITFVKQYENKKIDI</sequence>
<organism evidence="1">
    <name type="scientific">Mimiviridae sp. ChoanoV1</name>
    <dbReference type="NCBI Taxonomy" id="2596887"/>
    <lineage>
        <taxon>Viruses</taxon>
        <taxon>Varidnaviria</taxon>
        <taxon>Bamfordvirae</taxon>
        <taxon>Nucleocytoviricota</taxon>
        <taxon>Megaviricetes</taxon>
        <taxon>Imitervirales</taxon>
        <taxon>Schizomimiviridae</taxon>
    </lineage>
</organism>
<accession>A0A5B8IPE2</accession>
<proteinExistence type="predicted"/>
<gene>
    <name evidence="1" type="ORF">2_73</name>
</gene>
<reference evidence="1" key="1">
    <citation type="submission" date="2018-11" db="EMBL/GenBank/DDBJ databases">
        <title>A distinct lineage of giant viruses engineers rhodopsin photosystems in predatory marine eukaryotes.</title>
        <authorList>
            <person name="Needham D.M."/>
            <person name="Yoshizawa S."/>
            <person name="Hosaka T."/>
            <person name="Poirier C."/>
            <person name="Choi C.-J."/>
            <person name="Hehenberger E."/>
            <person name="Irwin N.A.T."/>
            <person name="Wilken S."/>
            <person name="Yung C.-M."/>
            <person name="Bachy C."/>
            <person name="Kurihara R."/>
            <person name="Nakajima Y."/>
            <person name="Kojima K."/>
            <person name="Kimura-Someya T."/>
            <person name="Leonard G."/>
            <person name="Malmstrom R.R."/>
            <person name="Mende D."/>
            <person name="Olson D.K."/>
            <person name="Sudo Y."/>
            <person name="Sudek S."/>
            <person name="Richards T.A."/>
            <person name="DeLong E.F."/>
            <person name="Keeling P.J."/>
            <person name="Santoro A.E."/>
            <person name="Shirouzu M."/>
            <person name="Iwasaki W."/>
            <person name="Worden A.Z."/>
        </authorList>
    </citation>
    <scope>NUCLEOTIDE SEQUENCE</scope>
</reference>